<evidence type="ECO:0000313" key="3">
    <source>
        <dbReference type="EMBL" id="PIY94387.1"/>
    </source>
</evidence>
<keyword evidence="2" id="KW-0472">Membrane</keyword>
<dbReference type="Pfam" id="PF13196">
    <property type="entry name" value="DUF4012"/>
    <property type="match status" value="1"/>
</dbReference>
<keyword evidence="2" id="KW-0812">Transmembrane</keyword>
<reference evidence="4" key="1">
    <citation type="submission" date="2017-09" db="EMBL/GenBank/DDBJ databases">
        <title>Depth-based differentiation of microbial function through sediment-hosted aquifers and enrichment of novel symbionts in the deep terrestrial subsurface.</title>
        <authorList>
            <person name="Probst A.J."/>
            <person name="Ladd B."/>
            <person name="Jarett J.K."/>
            <person name="Geller-Mcgrath D.E."/>
            <person name="Sieber C.M.K."/>
            <person name="Emerson J.B."/>
            <person name="Anantharaman K."/>
            <person name="Thomas B.C."/>
            <person name="Malmstrom R."/>
            <person name="Stieglmeier M."/>
            <person name="Klingl A."/>
            <person name="Woyke T."/>
            <person name="Ryan C.M."/>
            <person name="Banfield J.F."/>
        </authorList>
    </citation>
    <scope>NUCLEOTIDE SEQUENCE [LARGE SCALE GENOMIC DNA]</scope>
</reference>
<evidence type="ECO:0000256" key="1">
    <source>
        <dbReference type="SAM" id="Coils"/>
    </source>
</evidence>
<keyword evidence="2" id="KW-1133">Transmembrane helix</keyword>
<evidence type="ECO:0000256" key="2">
    <source>
        <dbReference type="SAM" id="Phobius"/>
    </source>
</evidence>
<protein>
    <recommendedName>
        <fullName evidence="5">DUF4012 domain-containing protein</fullName>
    </recommendedName>
</protein>
<dbReference type="EMBL" id="PFMC01000064">
    <property type="protein sequence ID" value="PIY94387.1"/>
    <property type="molecule type" value="Genomic_DNA"/>
</dbReference>
<dbReference type="Proteomes" id="UP000228689">
    <property type="component" value="Unassembled WGS sequence"/>
</dbReference>
<evidence type="ECO:0000313" key="4">
    <source>
        <dbReference type="Proteomes" id="UP000228689"/>
    </source>
</evidence>
<proteinExistence type="predicted"/>
<feature type="coiled-coil region" evidence="1">
    <location>
        <begin position="140"/>
        <end position="183"/>
    </location>
</feature>
<organism evidence="3 4">
    <name type="scientific">Candidatus Komeilibacteria bacterium CG_4_10_14_0_8_um_filter_37_78</name>
    <dbReference type="NCBI Taxonomy" id="1974471"/>
    <lineage>
        <taxon>Bacteria</taxon>
        <taxon>Candidatus Komeiliibacteriota</taxon>
    </lineage>
</organism>
<sequence>MKRLKTIIIICLILVGVVITHAFLVYRGITAQIEPLINGQSLSLDDGLLVEEMATAKVVLVDINRQIKRLSYYRFLPVLRGLYLDTSNVFLALEKILEDGQSLEQELKQQNNEEGMLASVLANADQGGIGSSFTRISLLLSSLNSDFKILETSLANLSNQRILQFAQSDIENIHQKINQYYQQLGVAVDLMDVFPYFVGYPEPVTYLLLFQNNHEIRATGGFIGSYGLITIDQGQLVNLFIDDIYHLDSEVIGELEIEPPQPIRDYLGVQFWYMRDANWYPDWPTSAKKVMEFYQLEGGTEKLAGVIAITPDVVGDLIALTGDLLLEDVLYQADDFTETLQYEVEQNYSNLGLSHWDRKDVIDRLAKVILDEIFSMSPTEALAIVGILSDRLASKDILLYLENQEAQRFVMDKQWDGSIRSTDKDYLMVVDSNMAALKTNQYIDRQLTYKVFEYNDGLYGQLYIDYQHGGDFAWDSTRYRTYTRVYVPLGAKLVDQRGAMVDDRNPAIGSFDVYEENDKTVFGAFIAIEPGQTGRLELLYKLPEDYQDYTLYYQRQPGLADSVAMTYFDQLLYSGKPVGDLLIPKF</sequence>
<feature type="transmembrane region" description="Helical" evidence="2">
    <location>
        <begin position="7"/>
        <end position="26"/>
    </location>
</feature>
<name>A0A2M7RCQ7_9BACT</name>
<comment type="caution">
    <text evidence="3">The sequence shown here is derived from an EMBL/GenBank/DDBJ whole genome shotgun (WGS) entry which is preliminary data.</text>
</comment>
<keyword evidence="1" id="KW-0175">Coiled coil</keyword>
<dbReference type="AlphaFoldDB" id="A0A2M7RCQ7"/>
<dbReference type="InterPro" id="IPR025101">
    <property type="entry name" value="DUF4012"/>
</dbReference>
<gene>
    <name evidence="3" type="ORF">COY67_02570</name>
</gene>
<accession>A0A2M7RCQ7</accession>
<evidence type="ECO:0008006" key="5">
    <source>
        <dbReference type="Google" id="ProtNLM"/>
    </source>
</evidence>